<dbReference type="RefSeq" id="WP_349215866.1">
    <property type="nucleotide sequence ID" value="NZ_JBBMFA010000086.1"/>
</dbReference>
<dbReference type="SUPFAM" id="SSF46689">
    <property type="entry name" value="Homeodomain-like"/>
    <property type="match status" value="1"/>
</dbReference>
<gene>
    <name evidence="1" type="ORF">WMO24_07910</name>
</gene>
<protein>
    <submittedName>
        <fullName evidence="1">Helix-turn-helix domain-containing protein</fullName>
    </submittedName>
</protein>
<evidence type="ECO:0000313" key="2">
    <source>
        <dbReference type="Proteomes" id="UP001477672"/>
    </source>
</evidence>
<dbReference type="EMBL" id="JBBMFA010000086">
    <property type="protein sequence ID" value="MEQ2520353.1"/>
    <property type="molecule type" value="Genomic_DNA"/>
</dbReference>
<dbReference type="Pfam" id="PF13384">
    <property type="entry name" value="HTH_23"/>
    <property type="match status" value="1"/>
</dbReference>
<sequence>MKKKTEYWCTAEGLALLEGWARDGVSEKDIAARCGVSVPQLRRWRAQFPEMDEALRQEKDAADYQVEAALWRSAVNGSTTAQIYWLKNRRGGAWRDKPEPEETASFEDCLAAITGDEF</sequence>
<proteinExistence type="predicted"/>
<reference evidence="1 2" key="1">
    <citation type="submission" date="2024-03" db="EMBL/GenBank/DDBJ databases">
        <title>Human intestinal bacterial collection.</title>
        <authorList>
            <person name="Pauvert C."/>
            <person name="Hitch T.C.A."/>
            <person name="Clavel T."/>
        </authorList>
    </citation>
    <scope>NUCLEOTIDE SEQUENCE [LARGE SCALE GENOMIC DNA]</scope>
    <source>
        <strain evidence="1 2">CLA-JM-H11</strain>
    </source>
</reference>
<organism evidence="1 2">
    <name type="scientific">Ruthenibacterium intestinale</name>
    <dbReference type="NCBI Taxonomy" id="3133163"/>
    <lineage>
        <taxon>Bacteria</taxon>
        <taxon>Bacillati</taxon>
        <taxon>Bacillota</taxon>
        <taxon>Clostridia</taxon>
        <taxon>Eubacteriales</taxon>
        <taxon>Oscillospiraceae</taxon>
        <taxon>Ruthenibacterium</taxon>
    </lineage>
</organism>
<comment type="caution">
    <text evidence="1">The sequence shown here is derived from an EMBL/GenBank/DDBJ whole genome shotgun (WGS) entry which is preliminary data.</text>
</comment>
<dbReference type="InterPro" id="IPR009057">
    <property type="entry name" value="Homeodomain-like_sf"/>
</dbReference>
<name>A0ABV1GEU7_9FIRM</name>
<dbReference type="Proteomes" id="UP001477672">
    <property type="component" value="Unassembled WGS sequence"/>
</dbReference>
<accession>A0ABV1GEU7</accession>
<dbReference type="Gene3D" id="1.10.10.60">
    <property type="entry name" value="Homeodomain-like"/>
    <property type="match status" value="1"/>
</dbReference>
<evidence type="ECO:0000313" key="1">
    <source>
        <dbReference type="EMBL" id="MEQ2520353.1"/>
    </source>
</evidence>
<keyword evidence="2" id="KW-1185">Reference proteome</keyword>